<keyword evidence="2 6" id="KW-0479">Metal-binding</keyword>
<dbReference type="GO" id="GO:0051539">
    <property type="term" value="F:4 iron, 4 sulfur cluster binding"/>
    <property type="evidence" value="ECO:0007669"/>
    <property type="project" value="UniProtKB-UniRule"/>
</dbReference>
<keyword evidence="6" id="KW-0813">Transport</keyword>
<keyword evidence="8" id="KW-0560">Oxidoreductase</keyword>
<accession>A0A7Y0E230</accession>
<dbReference type="InterPro" id="IPR012257">
    <property type="entry name" value="Glc_ox_4Fe-4S"/>
</dbReference>
<dbReference type="PANTHER" id="PTHR32479">
    <property type="entry name" value="GLYCOLATE OXIDASE IRON-SULFUR SUBUNIT"/>
    <property type="match status" value="1"/>
</dbReference>
<comment type="caution">
    <text evidence="8">The sequence shown here is derived from an EMBL/GenBank/DDBJ whole genome shotgun (WGS) entry which is preliminary data.</text>
</comment>
<evidence type="ECO:0000256" key="1">
    <source>
        <dbReference type="ARBA" id="ARBA00022485"/>
    </source>
</evidence>
<dbReference type="Pfam" id="PF13183">
    <property type="entry name" value="Fer4_8"/>
    <property type="match status" value="1"/>
</dbReference>
<proteinExistence type="predicted"/>
<dbReference type="SUPFAM" id="SSF54862">
    <property type="entry name" value="4Fe-4S ferredoxins"/>
    <property type="match status" value="1"/>
</dbReference>
<dbReference type="Pfam" id="PF02754">
    <property type="entry name" value="CCG"/>
    <property type="match status" value="2"/>
</dbReference>
<dbReference type="RefSeq" id="WP_169626199.1">
    <property type="nucleotide sequence ID" value="NZ_JABBNT010000004.1"/>
</dbReference>
<feature type="domain" description="4Fe-4S ferredoxin-type" evidence="7">
    <location>
        <begin position="15"/>
        <end position="44"/>
    </location>
</feature>
<evidence type="ECO:0000256" key="5">
    <source>
        <dbReference type="ARBA" id="ARBA00023014"/>
    </source>
</evidence>
<sequence length="431" mass="46359">MQTHFSLAQLEDPDLATANDILRKCVHCGFCTATCPTYVTLGDELDSPRGRIYQIKDMLEGDKDPAPSLVTHIDRCLSCLSCMTTCPSGVHYMHLVDIARERIHDRFKRPVFDRALRKVLAWVLPNPQLFRLSLVGAWIGKPVLKHLPGRLGAMFRMAPSRIEKPSLWDVPQTIPAEGPRKGRVALMSGCAQQVLQPRINEATIRLLTRMGYDVVVAAGAGCCGALTHHMGDTKSSHGQAARNIRAWTREIDGDGLDAVIINASGCGTTVKDYGFMFRTDGDLAEPAKAISALTKDITEFVAEKGLPAVTVQDGSTVAYHSACSMQHGQKITDLPKTLLSQAGFAVKSPAEGHLCCGSAGTYNLLQPELADTLKARKLANIEKTGAAIVAAGNIGCLEQIASGTDMAVVHTVELLDWVTGGPVPKALDGRA</sequence>
<evidence type="ECO:0000256" key="6">
    <source>
        <dbReference type="PIRNR" id="PIRNR000139"/>
    </source>
</evidence>
<dbReference type="Gene3D" id="1.10.1060.10">
    <property type="entry name" value="Alpha-helical ferredoxin"/>
    <property type="match status" value="1"/>
</dbReference>
<dbReference type="GO" id="GO:0046872">
    <property type="term" value="F:metal ion binding"/>
    <property type="evidence" value="ECO:0007669"/>
    <property type="project" value="UniProtKB-UniRule"/>
</dbReference>
<dbReference type="AlphaFoldDB" id="A0A7Y0E230"/>
<dbReference type="FunFam" id="1.10.1060.10:FF:000012">
    <property type="entry name" value="Glycolate oxidase iron-sulfur subunit"/>
    <property type="match status" value="1"/>
</dbReference>
<dbReference type="InterPro" id="IPR017900">
    <property type="entry name" value="4Fe4S_Fe_S_CS"/>
</dbReference>
<dbReference type="NCBIfam" id="NF008434">
    <property type="entry name" value="PRK11274.1"/>
    <property type="match status" value="1"/>
</dbReference>
<dbReference type="PANTHER" id="PTHR32479:SF17">
    <property type="entry name" value="GLYCOLATE OXIDASE IRON-SULFUR SUBUNIT"/>
    <property type="match status" value="1"/>
</dbReference>
<keyword evidence="1 6" id="KW-0004">4Fe-4S</keyword>
<name>A0A7Y0E230_9PROT</name>
<protein>
    <recommendedName>
        <fullName evidence="6">Glycolate oxidase iron-sulfur subunit</fullName>
        <ecNumber evidence="6">1.1.99.14</ecNumber>
    </recommendedName>
</protein>
<comment type="catalytic activity">
    <reaction evidence="6">
        <text>glycolate + A = glyoxylate + AH2</text>
        <dbReference type="Rhea" id="RHEA:21264"/>
        <dbReference type="ChEBI" id="CHEBI:13193"/>
        <dbReference type="ChEBI" id="CHEBI:17499"/>
        <dbReference type="ChEBI" id="CHEBI:29805"/>
        <dbReference type="ChEBI" id="CHEBI:36655"/>
        <dbReference type="EC" id="1.1.99.14"/>
    </reaction>
</comment>
<dbReference type="EMBL" id="JABBNT010000004">
    <property type="protein sequence ID" value="NMM45822.1"/>
    <property type="molecule type" value="Genomic_DNA"/>
</dbReference>
<dbReference type="GO" id="GO:0019154">
    <property type="term" value="F:glycolate dehydrogenase activity"/>
    <property type="evidence" value="ECO:0007669"/>
    <property type="project" value="UniProtKB-EC"/>
</dbReference>
<organism evidence="8 9">
    <name type="scientific">Pacificispira spongiicola</name>
    <dbReference type="NCBI Taxonomy" id="2729598"/>
    <lineage>
        <taxon>Bacteria</taxon>
        <taxon>Pseudomonadati</taxon>
        <taxon>Pseudomonadota</taxon>
        <taxon>Alphaproteobacteria</taxon>
        <taxon>Rhodospirillales</taxon>
        <taxon>Rhodospirillaceae</taxon>
        <taxon>Pacificispira</taxon>
    </lineage>
</organism>
<keyword evidence="3" id="KW-0677">Repeat</keyword>
<dbReference type="InterPro" id="IPR009051">
    <property type="entry name" value="Helical_ferredxn"/>
</dbReference>
<dbReference type="PROSITE" id="PS51379">
    <property type="entry name" value="4FE4S_FER_2"/>
    <property type="match status" value="2"/>
</dbReference>
<evidence type="ECO:0000256" key="2">
    <source>
        <dbReference type="ARBA" id="ARBA00022723"/>
    </source>
</evidence>
<evidence type="ECO:0000256" key="3">
    <source>
        <dbReference type="ARBA" id="ARBA00022737"/>
    </source>
</evidence>
<keyword evidence="5 6" id="KW-0411">Iron-sulfur</keyword>
<dbReference type="InterPro" id="IPR004017">
    <property type="entry name" value="Cys_rich_dom"/>
</dbReference>
<feature type="domain" description="4Fe-4S ferredoxin-type" evidence="7">
    <location>
        <begin position="67"/>
        <end position="96"/>
    </location>
</feature>
<keyword evidence="6" id="KW-0249">Electron transport</keyword>
<evidence type="ECO:0000313" key="9">
    <source>
        <dbReference type="Proteomes" id="UP000539372"/>
    </source>
</evidence>
<evidence type="ECO:0000259" key="7">
    <source>
        <dbReference type="PROSITE" id="PS51379"/>
    </source>
</evidence>
<dbReference type="PROSITE" id="PS00198">
    <property type="entry name" value="4FE4S_FER_1"/>
    <property type="match status" value="1"/>
</dbReference>
<dbReference type="PIRSF" id="PIRSF000139">
    <property type="entry name" value="Glc_ox_4Fe-4S"/>
    <property type="match status" value="1"/>
</dbReference>
<keyword evidence="9" id="KW-1185">Reference proteome</keyword>
<comment type="cofactor">
    <cofactor evidence="6">
        <name>[4Fe-4S] cluster</name>
        <dbReference type="ChEBI" id="CHEBI:49883"/>
    </cofactor>
    <text evidence="6">Binds 2 [4Fe-4S] clusters.</text>
</comment>
<keyword evidence="4 6" id="KW-0408">Iron</keyword>
<dbReference type="Proteomes" id="UP000539372">
    <property type="component" value="Unassembled WGS sequence"/>
</dbReference>
<comment type="function">
    <text evidence="6">Component of a complex that catalyzes the oxidation of glycolate to glyoxylate.</text>
</comment>
<evidence type="ECO:0000313" key="8">
    <source>
        <dbReference type="EMBL" id="NMM45822.1"/>
    </source>
</evidence>
<reference evidence="8 9" key="1">
    <citation type="submission" date="2020-04" db="EMBL/GenBank/DDBJ databases">
        <title>Rhodospirillaceae bacterium KN72 isolated from deep sea.</title>
        <authorList>
            <person name="Zhang D.-C."/>
        </authorList>
    </citation>
    <scope>NUCLEOTIDE SEQUENCE [LARGE SCALE GENOMIC DNA]</scope>
    <source>
        <strain evidence="8 9">KN72</strain>
    </source>
</reference>
<dbReference type="EC" id="1.1.99.14" evidence="6"/>
<dbReference type="InterPro" id="IPR017896">
    <property type="entry name" value="4Fe4S_Fe-S-bd"/>
</dbReference>
<evidence type="ECO:0000256" key="4">
    <source>
        <dbReference type="ARBA" id="ARBA00023004"/>
    </source>
</evidence>
<comment type="catalytic activity">
    <reaction evidence="6">
        <text>(R)-lactate + A = pyruvate + AH2</text>
        <dbReference type="Rhea" id="RHEA:15089"/>
        <dbReference type="ChEBI" id="CHEBI:13193"/>
        <dbReference type="ChEBI" id="CHEBI:15361"/>
        <dbReference type="ChEBI" id="CHEBI:16004"/>
        <dbReference type="ChEBI" id="CHEBI:17499"/>
    </reaction>
</comment>
<gene>
    <name evidence="8" type="primary">glcF</name>
    <name evidence="8" type="ORF">HH303_15100</name>
</gene>